<dbReference type="InterPro" id="IPR000700">
    <property type="entry name" value="PAS-assoc_C"/>
</dbReference>
<dbReference type="PROSITE" id="PS50110">
    <property type="entry name" value="RESPONSE_REGULATORY"/>
    <property type="match status" value="1"/>
</dbReference>
<dbReference type="Proteomes" id="UP001240171">
    <property type="component" value="Unassembled WGS sequence"/>
</dbReference>
<dbReference type="SUPFAM" id="SSF47384">
    <property type="entry name" value="Homodimeric domain of signal transducing histidine kinase"/>
    <property type="match status" value="1"/>
</dbReference>
<proteinExistence type="predicted"/>
<dbReference type="Pfam" id="PF13426">
    <property type="entry name" value="PAS_9"/>
    <property type="match status" value="1"/>
</dbReference>
<feature type="domain" description="PAS" evidence="12">
    <location>
        <begin position="514"/>
        <end position="568"/>
    </location>
</feature>
<gene>
    <name evidence="14" type="ORF">Q5741_10005</name>
</gene>
<dbReference type="EMBL" id="JAUQTB010000004">
    <property type="protein sequence ID" value="MDO7906756.1"/>
    <property type="molecule type" value="Genomic_DNA"/>
</dbReference>
<feature type="domain" description="PAS" evidence="12">
    <location>
        <begin position="638"/>
        <end position="682"/>
    </location>
</feature>
<dbReference type="SMART" id="SM00086">
    <property type="entry name" value="PAC"/>
    <property type="match status" value="6"/>
</dbReference>
<dbReference type="SMART" id="SM00448">
    <property type="entry name" value="REC"/>
    <property type="match status" value="1"/>
</dbReference>
<dbReference type="SMART" id="SM00388">
    <property type="entry name" value="HisKA"/>
    <property type="match status" value="1"/>
</dbReference>
<keyword evidence="7" id="KW-0067">ATP-binding</keyword>
<dbReference type="InterPro" id="IPR003594">
    <property type="entry name" value="HATPase_dom"/>
</dbReference>
<dbReference type="PROSITE" id="PS50113">
    <property type="entry name" value="PAC"/>
    <property type="match status" value="3"/>
</dbReference>
<feature type="domain" description="PAC" evidence="13">
    <location>
        <begin position="460"/>
        <end position="513"/>
    </location>
</feature>
<dbReference type="CDD" id="cd16922">
    <property type="entry name" value="HATPase_EvgS-ArcB-TorS-like"/>
    <property type="match status" value="1"/>
</dbReference>
<dbReference type="InterPro" id="IPR035965">
    <property type="entry name" value="PAS-like_dom_sf"/>
</dbReference>
<dbReference type="SUPFAM" id="SSF52172">
    <property type="entry name" value="CheY-like"/>
    <property type="match status" value="1"/>
</dbReference>
<dbReference type="InterPro" id="IPR036097">
    <property type="entry name" value="HisK_dim/P_sf"/>
</dbReference>
<feature type="domain" description="PAC" evidence="13">
    <location>
        <begin position="586"/>
        <end position="637"/>
    </location>
</feature>
<dbReference type="PROSITE" id="PS50112">
    <property type="entry name" value="PAS"/>
    <property type="match status" value="5"/>
</dbReference>
<dbReference type="Pfam" id="PF00072">
    <property type="entry name" value="Response_reg"/>
    <property type="match status" value="1"/>
</dbReference>
<dbReference type="Gene3D" id="3.40.50.2300">
    <property type="match status" value="1"/>
</dbReference>
<evidence type="ECO:0000313" key="15">
    <source>
        <dbReference type="Proteomes" id="UP001240171"/>
    </source>
</evidence>
<dbReference type="EC" id="2.7.13.3" evidence="2"/>
<name>A0ABT9CBW1_9BACL</name>
<keyword evidence="8" id="KW-0902">Two-component regulatory system</keyword>
<dbReference type="InterPro" id="IPR011006">
    <property type="entry name" value="CheY-like_superfamily"/>
</dbReference>
<dbReference type="Gene3D" id="3.30.450.20">
    <property type="entry name" value="PAS domain"/>
    <property type="match status" value="6"/>
</dbReference>
<evidence type="ECO:0000259" key="10">
    <source>
        <dbReference type="PROSITE" id="PS50109"/>
    </source>
</evidence>
<dbReference type="InterPro" id="IPR000014">
    <property type="entry name" value="PAS"/>
</dbReference>
<evidence type="ECO:0000259" key="11">
    <source>
        <dbReference type="PROSITE" id="PS50110"/>
    </source>
</evidence>
<feature type="modified residue" description="4-aspartylphosphate" evidence="9">
    <location>
        <position position="1085"/>
    </location>
</feature>
<dbReference type="InterPro" id="IPR003661">
    <property type="entry name" value="HisK_dim/P_dom"/>
</dbReference>
<evidence type="ECO:0000256" key="5">
    <source>
        <dbReference type="ARBA" id="ARBA00022741"/>
    </source>
</evidence>
<evidence type="ECO:0000256" key="8">
    <source>
        <dbReference type="ARBA" id="ARBA00023012"/>
    </source>
</evidence>
<dbReference type="Pfam" id="PF00512">
    <property type="entry name" value="HisKA"/>
    <property type="match status" value="1"/>
</dbReference>
<feature type="domain" description="PAS" evidence="12">
    <location>
        <begin position="137"/>
        <end position="192"/>
    </location>
</feature>
<dbReference type="InterPro" id="IPR001610">
    <property type="entry name" value="PAC"/>
</dbReference>
<keyword evidence="4" id="KW-0808">Transferase</keyword>
<dbReference type="CDD" id="cd17546">
    <property type="entry name" value="REC_hyHK_CKI1_RcsC-like"/>
    <property type="match status" value="1"/>
</dbReference>
<dbReference type="InterPro" id="IPR013767">
    <property type="entry name" value="PAS_fold"/>
</dbReference>
<evidence type="ECO:0000259" key="12">
    <source>
        <dbReference type="PROSITE" id="PS50112"/>
    </source>
</evidence>
<evidence type="ECO:0000256" key="2">
    <source>
        <dbReference type="ARBA" id="ARBA00012438"/>
    </source>
</evidence>
<evidence type="ECO:0000256" key="1">
    <source>
        <dbReference type="ARBA" id="ARBA00000085"/>
    </source>
</evidence>
<keyword evidence="3 9" id="KW-0597">Phosphoprotein</keyword>
<protein>
    <recommendedName>
        <fullName evidence="2">histidine kinase</fullName>
        <ecNumber evidence="2">2.7.13.3</ecNumber>
    </recommendedName>
</protein>
<dbReference type="Gene3D" id="1.10.287.130">
    <property type="match status" value="1"/>
</dbReference>
<feature type="domain" description="PAS" evidence="12">
    <location>
        <begin position="13"/>
        <end position="83"/>
    </location>
</feature>
<dbReference type="CDD" id="cd00130">
    <property type="entry name" value="PAS"/>
    <property type="match status" value="5"/>
</dbReference>
<evidence type="ECO:0000313" key="14">
    <source>
        <dbReference type="EMBL" id="MDO7906756.1"/>
    </source>
</evidence>
<evidence type="ECO:0000259" key="13">
    <source>
        <dbReference type="PROSITE" id="PS50113"/>
    </source>
</evidence>
<dbReference type="Pfam" id="PF08447">
    <property type="entry name" value="PAS_3"/>
    <property type="match status" value="1"/>
</dbReference>
<accession>A0ABT9CBW1</accession>
<sequence>MDRLGMLKKMISENGSYRSLYENFPDAVYTLDIEGRYVAANPAIEHLTGYPADRFVQMKPSDLSPPDDVAQRNRHLQHALQGETVHFEGSIHHREGRIVLAEFTYVPIEAEGQVIGIHAIAKDITEARANQLILKMTEEMYQVLAESDKDLIAWIDPSGVLIYVSASVDRLLGYTADEVMGRKVTDYCHPQDMYLLKVSTLHGGVCTVRIRRKDNKYIWLEMAYRPIWNDKGELEKRIGICRDVTSRKQAEEELRRSQEMLVQSQRIAKMGSWEWDLQRKKLSCTDELAHLLKLHTKDPAVIMEYVLGNIYTEDYNELVRRFRAAVKHRQSVSQEIRLRIKDQPDIILFVQANVEEERDESVVIRGILQDVTEYSRMKQQLVEREKLYQLMAENSQDFITIHDAHGRHANFLYASPAALPLLGYTPEEMVGTSVFDYYHPDDVELVEEYLKGILHHETNIPVTYRIRHRDGRYIWFESTGKYAVDALTGDIREIVAISRDVTERVESERRLKESEQRFKSLFEYHPFAVYAFNLQGEYDSVNKGLEQLLGYTKEELVGQSFSMVLPQEELQKVGAYFNAARHGVPQNYETRVIHRSGAQVEIAVTNVPIIIEGETVGVFGIANDITERKQRMEQIQELSNRHALILNSVTEGIYGLDREGRTMFINPAASTMLGYASDQIIGTLTHSLVHHTKANGSLYPLEECPIHLTLKDGMPRAIQEEVFWRSDGSTFLVNYQVTPILENGEVQGAVVVFHDVTNEREIIRAKEFAEQTAQAKAEFLAMVSHEIRTPMNGVIGMTDLLLDTTLDEEQRNYADIIRQSGSSLLAIVNDILDFSKIDSGKLELEQEPFDLRDTVNQVIQLLQPRTEEKHLQLTSFIEEGIPENLIGDAQRVRQILVNLIGNAIKFTECGSIEVRLAGRQGVGPGEYMIQAEIRDTGIGIPGDKIGLLFQSFSQLHPVITRKHGGTGLGLAICKRLVELMGGAIGVDSEEGAGSVFWFTLLLGNMDPDQQPLEGGSELAAAGESAALEQQLSPRLDILVVEDHPVNRELLLKLLEKLGYEADFCTNGMEAIEAVTRREYDLVFMDVQMPIMDGIKATALIRRLLPEDRLPVIVAVTAYARPEDQEKCLRSGMQDFISKPIHLNEISRVLDRWGYLTRGRTNG</sequence>
<feature type="domain" description="Response regulatory" evidence="11">
    <location>
        <begin position="1036"/>
        <end position="1153"/>
    </location>
</feature>
<evidence type="ECO:0000256" key="6">
    <source>
        <dbReference type="ARBA" id="ARBA00022777"/>
    </source>
</evidence>
<dbReference type="SUPFAM" id="SSF55785">
    <property type="entry name" value="PYP-like sensor domain (PAS domain)"/>
    <property type="match status" value="6"/>
</dbReference>
<feature type="domain" description="PAC" evidence="13">
    <location>
        <begin position="204"/>
        <end position="256"/>
    </location>
</feature>
<dbReference type="PROSITE" id="PS50109">
    <property type="entry name" value="HIS_KIN"/>
    <property type="match status" value="1"/>
</dbReference>
<dbReference type="SMART" id="SM00091">
    <property type="entry name" value="PAS"/>
    <property type="match status" value="5"/>
</dbReference>
<dbReference type="Pfam" id="PF08448">
    <property type="entry name" value="PAS_4"/>
    <property type="match status" value="2"/>
</dbReference>
<keyword evidence="15" id="KW-1185">Reference proteome</keyword>
<dbReference type="Gene3D" id="3.30.565.10">
    <property type="entry name" value="Histidine kinase-like ATPase, C-terminal domain"/>
    <property type="match status" value="1"/>
</dbReference>
<comment type="caution">
    <text evidence="14">The sequence shown here is derived from an EMBL/GenBank/DDBJ whole genome shotgun (WGS) entry which is preliminary data.</text>
</comment>
<dbReference type="Pfam" id="PF00989">
    <property type="entry name" value="PAS"/>
    <property type="match status" value="1"/>
</dbReference>
<comment type="catalytic activity">
    <reaction evidence="1">
        <text>ATP + protein L-histidine = ADP + protein N-phospho-L-histidine.</text>
        <dbReference type="EC" id="2.7.13.3"/>
    </reaction>
</comment>
<organism evidence="14 15">
    <name type="scientific">Paenibacillus lacisoli</name>
    <dbReference type="NCBI Taxonomy" id="3064525"/>
    <lineage>
        <taxon>Bacteria</taxon>
        <taxon>Bacillati</taxon>
        <taxon>Bacillota</taxon>
        <taxon>Bacilli</taxon>
        <taxon>Bacillales</taxon>
        <taxon>Paenibacillaceae</taxon>
        <taxon>Paenibacillus</taxon>
    </lineage>
</organism>
<dbReference type="SUPFAM" id="SSF55874">
    <property type="entry name" value="ATPase domain of HSP90 chaperone/DNA topoisomerase II/histidine kinase"/>
    <property type="match status" value="1"/>
</dbReference>
<dbReference type="SMART" id="SM00387">
    <property type="entry name" value="HATPase_c"/>
    <property type="match status" value="1"/>
</dbReference>
<evidence type="ECO:0000256" key="7">
    <source>
        <dbReference type="ARBA" id="ARBA00022840"/>
    </source>
</evidence>
<dbReference type="PRINTS" id="PR00344">
    <property type="entry name" value="BCTRLSENSOR"/>
</dbReference>
<dbReference type="NCBIfam" id="TIGR00229">
    <property type="entry name" value="sensory_box"/>
    <property type="match status" value="5"/>
</dbReference>
<dbReference type="InterPro" id="IPR036890">
    <property type="entry name" value="HATPase_C_sf"/>
</dbReference>
<dbReference type="InterPro" id="IPR004358">
    <property type="entry name" value="Sig_transdc_His_kin-like_C"/>
</dbReference>
<reference evidence="14 15" key="1">
    <citation type="submission" date="2023-07" db="EMBL/GenBank/DDBJ databases">
        <title>Paenibacillus sp. JX-17 nov. isolated from soil.</title>
        <authorList>
            <person name="Wan Y."/>
            <person name="Liu B."/>
        </authorList>
    </citation>
    <scope>NUCLEOTIDE SEQUENCE [LARGE SCALE GENOMIC DNA]</scope>
    <source>
        <strain evidence="14 15">JX-17</strain>
    </source>
</reference>
<evidence type="ECO:0000256" key="3">
    <source>
        <dbReference type="ARBA" id="ARBA00022553"/>
    </source>
</evidence>
<feature type="domain" description="PAS" evidence="12">
    <location>
        <begin position="384"/>
        <end position="457"/>
    </location>
</feature>
<dbReference type="InterPro" id="IPR005467">
    <property type="entry name" value="His_kinase_dom"/>
</dbReference>
<keyword evidence="5" id="KW-0547">Nucleotide-binding</keyword>
<dbReference type="PANTHER" id="PTHR45339:SF1">
    <property type="entry name" value="HYBRID SIGNAL TRANSDUCTION HISTIDINE KINASE J"/>
    <property type="match status" value="1"/>
</dbReference>
<keyword evidence="6" id="KW-0418">Kinase</keyword>
<feature type="domain" description="Histidine kinase" evidence="10">
    <location>
        <begin position="782"/>
        <end position="1004"/>
    </location>
</feature>
<dbReference type="InterPro" id="IPR001789">
    <property type="entry name" value="Sig_transdc_resp-reg_receiver"/>
</dbReference>
<dbReference type="PANTHER" id="PTHR45339">
    <property type="entry name" value="HYBRID SIGNAL TRANSDUCTION HISTIDINE KINASE J"/>
    <property type="match status" value="1"/>
</dbReference>
<dbReference type="InterPro" id="IPR013656">
    <property type="entry name" value="PAS_4"/>
</dbReference>
<evidence type="ECO:0000256" key="9">
    <source>
        <dbReference type="PROSITE-ProRule" id="PRU00169"/>
    </source>
</evidence>
<dbReference type="CDD" id="cd00082">
    <property type="entry name" value="HisKA"/>
    <property type="match status" value="1"/>
</dbReference>
<dbReference type="Pfam" id="PF02518">
    <property type="entry name" value="HATPase_c"/>
    <property type="match status" value="1"/>
</dbReference>
<evidence type="ECO:0000256" key="4">
    <source>
        <dbReference type="ARBA" id="ARBA00022679"/>
    </source>
</evidence>
<dbReference type="InterPro" id="IPR013655">
    <property type="entry name" value="PAS_fold_3"/>
</dbReference>